<organism evidence="1">
    <name type="scientific">Tanacetum cinerariifolium</name>
    <name type="common">Dalmatian daisy</name>
    <name type="synonym">Chrysanthemum cinerariifolium</name>
    <dbReference type="NCBI Taxonomy" id="118510"/>
    <lineage>
        <taxon>Eukaryota</taxon>
        <taxon>Viridiplantae</taxon>
        <taxon>Streptophyta</taxon>
        <taxon>Embryophyta</taxon>
        <taxon>Tracheophyta</taxon>
        <taxon>Spermatophyta</taxon>
        <taxon>Magnoliopsida</taxon>
        <taxon>eudicotyledons</taxon>
        <taxon>Gunneridae</taxon>
        <taxon>Pentapetalae</taxon>
        <taxon>asterids</taxon>
        <taxon>campanulids</taxon>
        <taxon>Asterales</taxon>
        <taxon>Asteraceae</taxon>
        <taxon>Asteroideae</taxon>
        <taxon>Anthemideae</taxon>
        <taxon>Anthemidinae</taxon>
        <taxon>Tanacetum</taxon>
    </lineage>
</organism>
<comment type="caution">
    <text evidence="1">The sequence shown here is derived from an EMBL/GenBank/DDBJ whole genome shotgun (WGS) entry which is preliminary data.</text>
</comment>
<evidence type="ECO:0000313" key="1">
    <source>
        <dbReference type="EMBL" id="GEU75342.1"/>
    </source>
</evidence>
<gene>
    <name evidence="1" type="ORF">Tci_047320</name>
</gene>
<sequence length="301" mass="33647">MSPFIESQRRKRVKCYIQGSGRWKRKKVIGHGSESPDSTRISVLFMASGDSDRDAEDALSKLLQIGLKLSLQIELLRAMPTTLGETFSLACMTEAHFKGERATTTITNPNDLNTAILDQELEELTLYTSDNVEAVQISRVSTYEEHCCFSTLKADEADNTKPPLYVDTFGNNGGDDSESSGPLWDRISIGDLHGLRDNEGRHNFLQPNAGERMRLQDMVTGRPYQGVGGSPKEATWEWISGSQLIYSLYHLEGHANLEGVGNVTHWAADDRIRKMDMCLCRDMISVEVILGYVFVSYEIIS</sequence>
<reference evidence="1" key="1">
    <citation type="journal article" date="2019" name="Sci. Rep.">
        <title>Draft genome of Tanacetum cinerariifolium, the natural source of mosquito coil.</title>
        <authorList>
            <person name="Yamashiro T."/>
            <person name="Shiraishi A."/>
            <person name="Satake H."/>
            <person name="Nakayama K."/>
        </authorList>
    </citation>
    <scope>NUCLEOTIDE SEQUENCE</scope>
</reference>
<name>A0A6L2MRN6_TANCI</name>
<dbReference type="EMBL" id="BKCJ010007063">
    <property type="protein sequence ID" value="GEU75342.1"/>
    <property type="molecule type" value="Genomic_DNA"/>
</dbReference>
<proteinExistence type="predicted"/>
<dbReference type="AlphaFoldDB" id="A0A6L2MRN6"/>
<accession>A0A6L2MRN6</accession>
<protein>
    <submittedName>
        <fullName evidence="1">Uncharacterized protein</fullName>
    </submittedName>
</protein>